<proteinExistence type="predicted"/>
<dbReference type="AlphaFoldDB" id="A0AAE1D761"/>
<dbReference type="EMBL" id="JAWDGP010005148">
    <property type="protein sequence ID" value="KAK3759240.1"/>
    <property type="molecule type" value="Genomic_DNA"/>
</dbReference>
<gene>
    <name evidence="2" type="ORF">RRG08_008054</name>
</gene>
<accession>A0AAE1D761</accession>
<evidence type="ECO:0000313" key="3">
    <source>
        <dbReference type="Proteomes" id="UP001283361"/>
    </source>
</evidence>
<evidence type="ECO:0000256" key="1">
    <source>
        <dbReference type="SAM" id="MobiDB-lite"/>
    </source>
</evidence>
<keyword evidence="3" id="KW-1185">Reference proteome</keyword>
<organism evidence="2 3">
    <name type="scientific">Elysia crispata</name>
    <name type="common">lettuce slug</name>
    <dbReference type="NCBI Taxonomy" id="231223"/>
    <lineage>
        <taxon>Eukaryota</taxon>
        <taxon>Metazoa</taxon>
        <taxon>Spiralia</taxon>
        <taxon>Lophotrochozoa</taxon>
        <taxon>Mollusca</taxon>
        <taxon>Gastropoda</taxon>
        <taxon>Heterobranchia</taxon>
        <taxon>Euthyneura</taxon>
        <taxon>Panpulmonata</taxon>
        <taxon>Sacoglossa</taxon>
        <taxon>Placobranchoidea</taxon>
        <taxon>Plakobranchidae</taxon>
        <taxon>Elysia</taxon>
    </lineage>
</organism>
<evidence type="ECO:0000313" key="2">
    <source>
        <dbReference type="EMBL" id="KAK3759240.1"/>
    </source>
</evidence>
<dbReference type="Proteomes" id="UP001283361">
    <property type="component" value="Unassembled WGS sequence"/>
</dbReference>
<feature type="region of interest" description="Disordered" evidence="1">
    <location>
        <begin position="69"/>
        <end position="125"/>
    </location>
</feature>
<reference evidence="2" key="1">
    <citation type="journal article" date="2023" name="G3 (Bethesda)">
        <title>A reference genome for the long-term kleptoplast-retaining sea slug Elysia crispata morphotype clarki.</title>
        <authorList>
            <person name="Eastman K.E."/>
            <person name="Pendleton A.L."/>
            <person name="Shaikh M.A."/>
            <person name="Suttiyut T."/>
            <person name="Ogas R."/>
            <person name="Tomko P."/>
            <person name="Gavelis G."/>
            <person name="Widhalm J.R."/>
            <person name="Wisecaver J.H."/>
        </authorList>
    </citation>
    <scope>NUCLEOTIDE SEQUENCE</scope>
    <source>
        <strain evidence="2">ECLA1</strain>
    </source>
</reference>
<feature type="region of interest" description="Disordered" evidence="1">
    <location>
        <begin position="30"/>
        <end position="50"/>
    </location>
</feature>
<sequence length="157" mass="17427">MQKTPNQRSATNVNSKIELQSAIERTVNLRGSLGEKSERPRQGLGDVGASSWGRASLRMAVFDLAPVRQNSSATNKSKKQRSLARFAHNPLYRRTTPQSYRREGMATALSLPNLPLPQSRSPTDEKEWPLPSVCLTCHYPNPGVLPTRRHGHCPQSA</sequence>
<comment type="caution">
    <text evidence="2">The sequence shown here is derived from an EMBL/GenBank/DDBJ whole genome shotgun (WGS) entry which is preliminary data.</text>
</comment>
<protein>
    <submittedName>
        <fullName evidence="2">Uncharacterized protein</fullName>
    </submittedName>
</protein>
<name>A0AAE1D761_9GAST</name>